<dbReference type="AlphaFoldDB" id="A0A9Q2RTD1"/>
<dbReference type="InterPro" id="IPR007197">
    <property type="entry name" value="rSAM"/>
</dbReference>
<feature type="region of interest" description="Disordered" evidence="6">
    <location>
        <begin position="1"/>
        <end position="22"/>
    </location>
</feature>
<dbReference type="Gene3D" id="3.20.20.70">
    <property type="entry name" value="Aldolase class I"/>
    <property type="match status" value="1"/>
</dbReference>
<evidence type="ECO:0000256" key="3">
    <source>
        <dbReference type="ARBA" id="ARBA00022723"/>
    </source>
</evidence>
<dbReference type="PANTHER" id="PTHR11228:SF7">
    <property type="entry name" value="PQQA PEPTIDE CYCLASE"/>
    <property type="match status" value="1"/>
</dbReference>
<dbReference type="GO" id="GO:0051536">
    <property type="term" value="F:iron-sulfur cluster binding"/>
    <property type="evidence" value="ECO:0007669"/>
    <property type="project" value="UniProtKB-KW"/>
</dbReference>
<feature type="domain" description="Radical SAM core" evidence="7">
    <location>
        <begin position="42"/>
        <end position="186"/>
    </location>
</feature>
<comment type="caution">
    <text evidence="8">The sequence shown here is derived from an EMBL/GenBank/DDBJ whole genome shotgun (WGS) entry which is preliminary data.</text>
</comment>
<keyword evidence="4" id="KW-0408">Iron</keyword>
<evidence type="ECO:0000256" key="5">
    <source>
        <dbReference type="ARBA" id="ARBA00023014"/>
    </source>
</evidence>
<protein>
    <submittedName>
        <fullName evidence="8">Radical SAM protein</fullName>
    </submittedName>
</protein>
<keyword evidence="3" id="KW-0479">Metal-binding</keyword>
<keyword evidence="2" id="KW-0949">S-adenosyl-L-methionine</keyword>
<evidence type="ECO:0000256" key="2">
    <source>
        <dbReference type="ARBA" id="ARBA00022691"/>
    </source>
</evidence>
<dbReference type="InterPro" id="IPR013785">
    <property type="entry name" value="Aldolase_TIM"/>
</dbReference>
<evidence type="ECO:0000259" key="7">
    <source>
        <dbReference type="Pfam" id="PF04055"/>
    </source>
</evidence>
<dbReference type="PANTHER" id="PTHR11228">
    <property type="entry name" value="RADICAL SAM DOMAIN PROTEIN"/>
    <property type="match status" value="1"/>
</dbReference>
<dbReference type="EMBL" id="JAFBWN010000010">
    <property type="protein sequence ID" value="MBM2355915.1"/>
    <property type="molecule type" value="Genomic_DNA"/>
</dbReference>
<evidence type="ECO:0000256" key="1">
    <source>
        <dbReference type="ARBA" id="ARBA00001966"/>
    </source>
</evidence>
<reference evidence="8" key="1">
    <citation type="submission" date="2021-01" db="EMBL/GenBank/DDBJ databases">
        <title>Diatom-associated Roseobacters Show Island Model of Population Structure.</title>
        <authorList>
            <person name="Qu L."/>
            <person name="Feng X."/>
            <person name="Chen Y."/>
            <person name="Li L."/>
            <person name="Wang X."/>
            <person name="Hu Z."/>
            <person name="Wang H."/>
            <person name="Luo H."/>
        </authorList>
    </citation>
    <scope>NUCLEOTIDE SEQUENCE</scope>
    <source>
        <strain evidence="8">SM26-45</strain>
    </source>
</reference>
<dbReference type="InterPro" id="IPR058240">
    <property type="entry name" value="rSAM_sf"/>
</dbReference>
<evidence type="ECO:0000313" key="8">
    <source>
        <dbReference type="EMBL" id="MBM2355915.1"/>
    </source>
</evidence>
<dbReference type="Pfam" id="PF04055">
    <property type="entry name" value="Radical_SAM"/>
    <property type="match status" value="1"/>
</dbReference>
<dbReference type="GO" id="GO:0003824">
    <property type="term" value="F:catalytic activity"/>
    <property type="evidence" value="ECO:0007669"/>
    <property type="project" value="InterPro"/>
</dbReference>
<dbReference type="SUPFAM" id="SSF102114">
    <property type="entry name" value="Radical SAM enzymes"/>
    <property type="match status" value="1"/>
</dbReference>
<gene>
    <name evidence="8" type="ORF">JQX14_15285</name>
</gene>
<dbReference type="SFLD" id="SFLDG01067">
    <property type="entry name" value="SPASM/twitch_domain_containing"/>
    <property type="match status" value="1"/>
</dbReference>
<dbReference type="GO" id="GO:0046872">
    <property type="term" value="F:metal ion binding"/>
    <property type="evidence" value="ECO:0007669"/>
    <property type="project" value="UniProtKB-KW"/>
</dbReference>
<dbReference type="Proteomes" id="UP000809337">
    <property type="component" value="Unassembled WGS sequence"/>
</dbReference>
<dbReference type="RefSeq" id="WP_231034698.1">
    <property type="nucleotide sequence ID" value="NZ_JAJNGX010000010.1"/>
</dbReference>
<evidence type="ECO:0000256" key="6">
    <source>
        <dbReference type="SAM" id="MobiDB-lite"/>
    </source>
</evidence>
<dbReference type="CDD" id="cd01335">
    <property type="entry name" value="Radical_SAM"/>
    <property type="match status" value="1"/>
</dbReference>
<dbReference type="InterPro" id="IPR050377">
    <property type="entry name" value="Radical_SAM_PqqE_MftC-like"/>
</dbReference>
<feature type="compositionally biased region" description="Polar residues" evidence="6">
    <location>
        <begin position="1"/>
        <end position="11"/>
    </location>
</feature>
<name>A0A9Q2RTD1_9RHOB</name>
<dbReference type="SFLD" id="SFLDS00029">
    <property type="entry name" value="Radical_SAM"/>
    <property type="match status" value="1"/>
</dbReference>
<comment type="cofactor">
    <cofactor evidence="1">
        <name>[4Fe-4S] cluster</name>
        <dbReference type="ChEBI" id="CHEBI:49883"/>
    </cofactor>
</comment>
<keyword evidence="5" id="KW-0411">Iron-sulfur</keyword>
<organism evidence="8 9">
    <name type="scientific">Pseudosulfitobacter pseudonitzschiae</name>
    <dbReference type="NCBI Taxonomy" id="1402135"/>
    <lineage>
        <taxon>Bacteria</taxon>
        <taxon>Pseudomonadati</taxon>
        <taxon>Pseudomonadota</taxon>
        <taxon>Alphaproteobacteria</taxon>
        <taxon>Rhodobacterales</taxon>
        <taxon>Roseobacteraceae</taxon>
        <taxon>Pseudosulfitobacter</taxon>
    </lineage>
</organism>
<accession>A0A9Q2RTD1</accession>
<sequence>MKDISEAQTRGNAGKFQDPVRTAKGEQRATVALTHPETLWFNTGTLCNIECVNCYIESSPTNDALVYITADEVRDYLDQLTERAWPVTEIAFTGGEPFMNPQMIDMTEAALERGYDVLILTNAMRPMMRKSMQDGLVRLNAAFPGKLTLRISVDHHRAELHDAERGKGSFDKTLKGMEWLRDNGFRMAVAGRSIFEEDETTSRAGYAEFFAHHGFNIDAQNPGMTVLFPEMDEQVEVPEITTACWGILDKSPDAVMCASSRMVVKRKGADHPAVLACTLLPYAPEFELGTTLQQAEAPVALNHPHCAKFCVLGGASCSA</sequence>
<proteinExistence type="predicted"/>
<evidence type="ECO:0000256" key="4">
    <source>
        <dbReference type="ARBA" id="ARBA00023004"/>
    </source>
</evidence>
<evidence type="ECO:0000313" key="9">
    <source>
        <dbReference type="Proteomes" id="UP000809337"/>
    </source>
</evidence>